<organism evidence="2 3">
    <name type="scientific">Cytospora chrysosperma</name>
    <name type="common">Cytospora canker fungus</name>
    <name type="synonym">Sphaeria chrysosperma</name>
    <dbReference type="NCBI Taxonomy" id="252740"/>
    <lineage>
        <taxon>Eukaryota</taxon>
        <taxon>Fungi</taxon>
        <taxon>Dikarya</taxon>
        <taxon>Ascomycota</taxon>
        <taxon>Pezizomycotina</taxon>
        <taxon>Sordariomycetes</taxon>
        <taxon>Sordariomycetidae</taxon>
        <taxon>Diaporthales</taxon>
        <taxon>Cytosporaceae</taxon>
        <taxon>Cytospora</taxon>
    </lineage>
</organism>
<dbReference type="EMBL" id="LJZO01000001">
    <property type="protein sequence ID" value="ROW05075.1"/>
    <property type="molecule type" value="Genomic_DNA"/>
</dbReference>
<keyword evidence="3" id="KW-1185">Reference proteome</keyword>
<comment type="caution">
    <text evidence="2">The sequence shown here is derived from an EMBL/GenBank/DDBJ whole genome shotgun (WGS) entry which is preliminary data.</text>
</comment>
<dbReference type="AlphaFoldDB" id="A0A423WPA6"/>
<accession>A0A423WPA6</accession>
<dbReference type="Proteomes" id="UP000284375">
    <property type="component" value="Unassembled WGS sequence"/>
</dbReference>
<evidence type="ECO:0000256" key="1">
    <source>
        <dbReference type="SAM" id="MobiDB-lite"/>
    </source>
</evidence>
<evidence type="ECO:0000313" key="2">
    <source>
        <dbReference type="EMBL" id="ROW05075.1"/>
    </source>
</evidence>
<dbReference type="STRING" id="252740.A0A423WPA6"/>
<feature type="compositionally biased region" description="Polar residues" evidence="1">
    <location>
        <begin position="331"/>
        <end position="352"/>
    </location>
</feature>
<gene>
    <name evidence="2" type="ORF">VSDG_00376</name>
</gene>
<proteinExistence type="predicted"/>
<name>A0A423WPA6_CYTCH</name>
<sequence>MARKMLALTCNTRSAVVRGFEMTIVERGSTRDWDRVKTKSSMTSGYDDSLRRTQSYRVLKSQPPEQMAPRFLERGSVSGAGIYPPPLSISTAPPEPAAFLTMDLEVAKVSHTFADAVGRPIIQGLRITDMLAFGDRERMVGLQRQMQDEQARREPNYLPPMYVKQEEEKVFRSLGFSREEIASYPLERSDSLRFSDHAGQPRNFPVRLGLAKRGSIYFIVVVLNTNTGFRSFQPPTPSPQSRDPRELAYAYPTPQNPYPQSAPVSATFDHGRGRSASDVAYLPRQPLTPGQMMPGLSPRLTSSYAATPSRQDFHVGPSAYQIPRSELTAAPHSSQPPGRVINSHSSRSNTVAHPSRVGLVMIGNV</sequence>
<reference evidence="2 3" key="1">
    <citation type="submission" date="2015-09" db="EMBL/GenBank/DDBJ databases">
        <title>Host preference determinants of Valsa canker pathogens revealed by comparative genomics.</title>
        <authorList>
            <person name="Yin Z."/>
            <person name="Huang L."/>
        </authorList>
    </citation>
    <scope>NUCLEOTIDE SEQUENCE [LARGE SCALE GENOMIC DNA]</scope>
    <source>
        <strain evidence="2 3">YSFL</strain>
    </source>
</reference>
<evidence type="ECO:0000313" key="3">
    <source>
        <dbReference type="Proteomes" id="UP000284375"/>
    </source>
</evidence>
<protein>
    <submittedName>
        <fullName evidence="2">Uncharacterized protein</fullName>
    </submittedName>
</protein>
<dbReference type="OrthoDB" id="5575144at2759"/>
<feature type="region of interest" description="Disordered" evidence="1">
    <location>
        <begin position="328"/>
        <end position="354"/>
    </location>
</feature>